<feature type="transmembrane region" description="Helical" evidence="2">
    <location>
        <begin position="7"/>
        <end position="28"/>
    </location>
</feature>
<organism evidence="3 4">
    <name type="scientific">Nocardia cyriacigeorgica</name>
    <dbReference type="NCBI Taxonomy" id="135487"/>
    <lineage>
        <taxon>Bacteria</taxon>
        <taxon>Bacillati</taxon>
        <taxon>Actinomycetota</taxon>
        <taxon>Actinomycetes</taxon>
        <taxon>Mycobacteriales</taxon>
        <taxon>Nocardiaceae</taxon>
        <taxon>Nocardia</taxon>
    </lineage>
</organism>
<feature type="region of interest" description="Disordered" evidence="1">
    <location>
        <begin position="55"/>
        <end position="86"/>
    </location>
</feature>
<dbReference type="RefSeq" id="WP_163845157.1">
    <property type="nucleotide sequence ID" value="NZ_JAAGVB010000020.1"/>
</dbReference>
<name>A0A6P1CQ59_9NOCA</name>
<keyword evidence="2" id="KW-1133">Transmembrane helix</keyword>
<keyword evidence="2" id="KW-0472">Membrane</keyword>
<sequence length="86" mass="9127">MILLGQIYTLGGLLFVVAAGIGAIDNWLHPGSHPCPICGGTGCRHCGGGDVDDAELLADEDDDGGDEFEGDEWDRARDRDLDREVA</sequence>
<dbReference type="EMBL" id="JAAGVB010000020">
    <property type="protein sequence ID" value="NEW33803.1"/>
    <property type="molecule type" value="Genomic_DNA"/>
</dbReference>
<evidence type="ECO:0000313" key="3">
    <source>
        <dbReference type="EMBL" id="NEW33803.1"/>
    </source>
</evidence>
<proteinExistence type="predicted"/>
<reference evidence="3 4" key="1">
    <citation type="submission" date="2020-01" db="EMBL/GenBank/DDBJ databases">
        <title>Genetics and antimicrobial susceptibilities of Nocardia species isolated from the soil; a comparison with species isolated from humans.</title>
        <authorList>
            <person name="Carrasco G."/>
            <person name="Monzon S."/>
            <person name="Sansegundo M."/>
            <person name="Garcia E."/>
            <person name="Garrido N."/>
            <person name="Medina M.J."/>
            <person name="Villalon P."/>
            <person name="Ramirez-Arocha A.C."/>
            <person name="Jimenez P."/>
            <person name="Cuesta I."/>
            <person name="Valdezate S."/>
        </authorList>
    </citation>
    <scope>NUCLEOTIDE SEQUENCE [LARGE SCALE GENOMIC DNA]</scope>
    <source>
        <strain evidence="3 4">CNM20110626</strain>
    </source>
</reference>
<feature type="compositionally biased region" description="Acidic residues" evidence="1">
    <location>
        <begin position="55"/>
        <end position="72"/>
    </location>
</feature>
<accession>A0A6P1CQ59</accession>
<feature type="compositionally biased region" description="Basic and acidic residues" evidence="1">
    <location>
        <begin position="73"/>
        <end position="86"/>
    </location>
</feature>
<keyword evidence="2" id="KW-0812">Transmembrane</keyword>
<comment type="caution">
    <text evidence="3">The sequence shown here is derived from an EMBL/GenBank/DDBJ whole genome shotgun (WGS) entry which is preliminary data.</text>
</comment>
<dbReference type="Proteomes" id="UP000471166">
    <property type="component" value="Unassembled WGS sequence"/>
</dbReference>
<evidence type="ECO:0000313" key="4">
    <source>
        <dbReference type="Proteomes" id="UP000471166"/>
    </source>
</evidence>
<evidence type="ECO:0000256" key="1">
    <source>
        <dbReference type="SAM" id="MobiDB-lite"/>
    </source>
</evidence>
<gene>
    <name evidence="3" type="ORF">GV791_14690</name>
</gene>
<dbReference type="AlphaFoldDB" id="A0A6P1CQ59"/>
<evidence type="ECO:0000256" key="2">
    <source>
        <dbReference type="SAM" id="Phobius"/>
    </source>
</evidence>
<protein>
    <submittedName>
        <fullName evidence="3">Uncharacterized protein</fullName>
    </submittedName>
</protein>